<dbReference type="Proteomes" id="UP001519296">
    <property type="component" value="Unassembled WGS sequence"/>
</dbReference>
<evidence type="ECO:0000313" key="1">
    <source>
        <dbReference type="EMBL" id="MBP2622607.1"/>
    </source>
</evidence>
<keyword evidence="2" id="KW-1185">Reference proteome</keyword>
<evidence type="ECO:0000313" key="2">
    <source>
        <dbReference type="Proteomes" id="UP001519296"/>
    </source>
</evidence>
<dbReference type="EMBL" id="PRDG01000001">
    <property type="protein sequence ID" value="MBP2622607.1"/>
    <property type="molecule type" value="Genomic_DNA"/>
</dbReference>
<dbReference type="RefSeq" id="WP_209626638.1">
    <property type="nucleotide sequence ID" value="NZ_PRDG01000001.1"/>
</dbReference>
<organism evidence="1 2">
    <name type="scientific">Streptococcus oricebi</name>
    <dbReference type="NCBI Taxonomy" id="1547447"/>
    <lineage>
        <taxon>Bacteria</taxon>
        <taxon>Bacillati</taxon>
        <taxon>Bacillota</taxon>
        <taxon>Bacilli</taxon>
        <taxon>Lactobacillales</taxon>
        <taxon>Streptococcaceae</taxon>
        <taxon>Streptococcus</taxon>
    </lineage>
</organism>
<name>A0ABS5B1A0_9STRE</name>
<sequence>MSVEIKSDASIASQHATALINSLASLKVDATIKDETSVLQGNEKAKEVIDKSDSLAADFMSDLSTFQQLVQTTAADFQVVDEQLSTGIQVGD</sequence>
<dbReference type="InterPro" id="IPR021477">
    <property type="entry name" value="TVIIS_effector_SACOL2603_fam"/>
</dbReference>
<accession>A0ABS5B1A0</accession>
<dbReference type="NCBIfam" id="TIGR04197">
    <property type="entry name" value="T7SS_SACOL2603"/>
    <property type="match status" value="1"/>
</dbReference>
<reference evidence="1 2" key="1">
    <citation type="submission" date="2018-02" db="EMBL/GenBank/DDBJ databases">
        <title>Draft genome sequence of Streptococcus oricebi CCUG 70868T type strain.</title>
        <authorList>
            <person name="Mendez V."/>
            <person name="Salva-Serra F."/>
            <person name="Jaen-Luchoro D."/>
            <person name="Gonzales-Siles L."/>
            <person name="Karlsson R."/>
            <person name="Engstrom-Jakobsson H."/>
            <person name="Busquets A."/>
            <person name="Gomila M."/>
            <person name="Pineiro-Iglesias B."/>
            <person name="Bennasar-Figueras A."/>
            <person name="Seeger M."/>
            <person name="Moore E."/>
        </authorList>
    </citation>
    <scope>NUCLEOTIDE SEQUENCE [LARGE SCALE GENOMIC DNA]</scope>
    <source>
        <strain evidence="1 2">CCUG 70868</strain>
    </source>
</reference>
<comment type="caution">
    <text evidence="1">The sequence shown here is derived from an EMBL/GenBank/DDBJ whole genome shotgun (WGS) entry which is preliminary data.</text>
</comment>
<proteinExistence type="predicted"/>
<protein>
    <submittedName>
        <fullName evidence="1">TIGR04197 family type VII secretion effector</fullName>
    </submittedName>
</protein>
<gene>
    <name evidence="1" type="ORF">C4K46_01485</name>
</gene>